<feature type="transmembrane region" description="Helical" evidence="2">
    <location>
        <begin position="15"/>
        <end position="34"/>
    </location>
</feature>
<feature type="compositionally biased region" description="Polar residues" evidence="1">
    <location>
        <begin position="152"/>
        <end position="176"/>
    </location>
</feature>
<evidence type="ECO:0000256" key="2">
    <source>
        <dbReference type="SAM" id="Phobius"/>
    </source>
</evidence>
<feature type="compositionally biased region" description="Basic and acidic residues" evidence="1">
    <location>
        <begin position="141"/>
        <end position="150"/>
    </location>
</feature>
<sequence length="176" mass="19603">MKSPNMSSIFSSNNSIPLIIFVFIFIGVGMFFLIQKTTEKEQNKKARQNSKYNVKSSNANLEQKIIEESQNQSNPSTQNNNNNNSANTTNGAFSDNQSNPFSDEVGLFIQRDNDTSNSGNKLNINKYAKPQPYIPPFGSGKETRCVERQVNRPHNTDSVQSTGSSNLVKYSSDASY</sequence>
<organism evidence="3">
    <name type="scientific">viral metagenome</name>
    <dbReference type="NCBI Taxonomy" id="1070528"/>
    <lineage>
        <taxon>unclassified sequences</taxon>
        <taxon>metagenomes</taxon>
        <taxon>organismal metagenomes</taxon>
    </lineage>
</organism>
<accession>A0A6C0EXC4</accession>
<protein>
    <submittedName>
        <fullName evidence="3">Uncharacterized protein</fullName>
    </submittedName>
</protein>
<evidence type="ECO:0000256" key="1">
    <source>
        <dbReference type="SAM" id="MobiDB-lite"/>
    </source>
</evidence>
<proteinExistence type="predicted"/>
<name>A0A6C0EXC4_9ZZZZ</name>
<reference evidence="3" key="1">
    <citation type="journal article" date="2020" name="Nature">
        <title>Giant virus diversity and host interactions through global metagenomics.</title>
        <authorList>
            <person name="Schulz F."/>
            <person name="Roux S."/>
            <person name="Paez-Espino D."/>
            <person name="Jungbluth S."/>
            <person name="Walsh D.A."/>
            <person name="Denef V.J."/>
            <person name="McMahon K.D."/>
            <person name="Konstantinidis K.T."/>
            <person name="Eloe-Fadrosh E.A."/>
            <person name="Kyrpides N.C."/>
            <person name="Woyke T."/>
        </authorList>
    </citation>
    <scope>NUCLEOTIDE SEQUENCE</scope>
    <source>
        <strain evidence="3">GVMAG-M-3300009161-34</strain>
    </source>
</reference>
<feature type="region of interest" description="Disordered" evidence="1">
    <location>
        <begin position="69"/>
        <end position="98"/>
    </location>
</feature>
<feature type="region of interest" description="Disordered" evidence="1">
    <location>
        <begin position="111"/>
        <end position="176"/>
    </location>
</feature>
<keyword evidence="2" id="KW-0812">Transmembrane</keyword>
<feature type="compositionally biased region" description="Low complexity" evidence="1">
    <location>
        <begin position="69"/>
        <end position="90"/>
    </location>
</feature>
<keyword evidence="2" id="KW-0472">Membrane</keyword>
<keyword evidence="2" id="KW-1133">Transmembrane helix</keyword>
<evidence type="ECO:0000313" key="3">
    <source>
        <dbReference type="EMBL" id="QHT33361.1"/>
    </source>
</evidence>
<dbReference type="AlphaFoldDB" id="A0A6C0EXC4"/>
<dbReference type="EMBL" id="MN738965">
    <property type="protein sequence ID" value="QHT33361.1"/>
    <property type="molecule type" value="Genomic_DNA"/>
</dbReference>